<evidence type="ECO:0000313" key="8">
    <source>
        <dbReference type="Proteomes" id="UP000321199"/>
    </source>
</evidence>
<dbReference type="SUPFAM" id="SSF56349">
    <property type="entry name" value="DNA breaking-rejoining enzymes"/>
    <property type="match status" value="1"/>
</dbReference>
<protein>
    <submittedName>
        <fullName evidence="7">DUF4102 domain-containing protein</fullName>
    </submittedName>
</protein>
<dbReference type="GO" id="GO:0015074">
    <property type="term" value="P:DNA integration"/>
    <property type="evidence" value="ECO:0007669"/>
    <property type="project" value="UniProtKB-KW"/>
</dbReference>
<dbReference type="Gene3D" id="3.30.160.390">
    <property type="entry name" value="Integrase, DNA-binding domain"/>
    <property type="match status" value="1"/>
</dbReference>
<dbReference type="Pfam" id="PF13356">
    <property type="entry name" value="Arm-DNA-bind_3"/>
    <property type="match status" value="1"/>
</dbReference>
<dbReference type="Proteomes" id="UP000321199">
    <property type="component" value="Chromosome"/>
</dbReference>
<name>A0A5B8RXG0_9BURK</name>
<dbReference type="GO" id="GO:0006310">
    <property type="term" value="P:DNA recombination"/>
    <property type="evidence" value="ECO:0007669"/>
    <property type="project" value="UniProtKB-KW"/>
</dbReference>
<sequence length="413" mass="46033">MLTDAECRNATCPPDKSRARLYDAGGLYLEVTPNGSKRWFWKYRKDGKEGRLAIGNYPAIKLPAARKARDHAKQDKASGADPVKARQVARAQEAASDDGSFRAMATAWIDLHRDTWSNGHYVRELRNLEKDLLPYLGPLPIREITGPQVLAVARKVEERGALDVAHRVVLTAHGVWQYAIASGHAERDVTQDIRKGLRPHVTKNMPAITDPAELGELLRASSAYKGGPVVRAALRLAPILFQRPGNLRAMRWADLDLEAGRWTIPSEDLKRKKHEKINGQPHVVPLPRQAVELLRELAPLTGHGVYVFPGMRDHARPMSEAAVNAALHAMDYKGRHCWHGYRASGRTILRQVLKYPADVIEAQMAHKGQITHGGAYDRATFIDERAAMLEVWADYLDKLQAGADVIELPKRSA</sequence>
<keyword evidence="2" id="KW-0229">DNA integration</keyword>
<dbReference type="PANTHER" id="PTHR30629">
    <property type="entry name" value="PROPHAGE INTEGRASE"/>
    <property type="match status" value="1"/>
</dbReference>
<dbReference type="GO" id="GO:0003677">
    <property type="term" value="F:DNA binding"/>
    <property type="evidence" value="ECO:0007669"/>
    <property type="project" value="UniProtKB-KW"/>
</dbReference>
<organism evidence="7 8">
    <name type="scientific">Comamonas flocculans</name>
    <dbReference type="NCBI Taxonomy" id="2597701"/>
    <lineage>
        <taxon>Bacteria</taxon>
        <taxon>Pseudomonadati</taxon>
        <taxon>Pseudomonadota</taxon>
        <taxon>Betaproteobacteria</taxon>
        <taxon>Burkholderiales</taxon>
        <taxon>Comamonadaceae</taxon>
        <taxon>Comamonas</taxon>
    </lineage>
</organism>
<feature type="domain" description="Tyr recombinase" evidence="6">
    <location>
        <begin position="203"/>
        <end position="389"/>
    </location>
</feature>
<dbReference type="AlphaFoldDB" id="A0A5B8RXG0"/>
<dbReference type="InterPro" id="IPR053876">
    <property type="entry name" value="Phage_int_M"/>
</dbReference>
<dbReference type="InterPro" id="IPR010998">
    <property type="entry name" value="Integrase_recombinase_N"/>
</dbReference>
<evidence type="ECO:0000313" key="7">
    <source>
        <dbReference type="EMBL" id="QEA13783.1"/>
    </source>
</evidence>
<dbReference type="Pfam" id="PF22022">
    <property type="entry name" value="Phage_int_M"/>
    <property type="match status" value="1"/>
</dbReference>
<dbReference type="InterPro" id="IPR002104">
    <property type="entry name" value="Integrase_catalytic"/>
</dbReference>
<evidence type="ECO:0000256" key="5">
    <source>
        <dbReference type="SAM" id="MobiDB-lite"/>
    </source>
</evidence>
<comment type="similarity">
    <text evidence="1">Belongs to the 'phage' integrase family.</text>
</comment>
<keyword evidence="8" id="KW-1185">Reference proteome</keyword>
<dbReference type="InterPro" id="IPR025166">
    <property type="entry name" value="Integrase_DNA_bind_dom"/>
</dbReference>
<evidence type="ECO:0000256" key="1">
    <source>
        <dbReference type="ARBA" id="ARBA00008857"/>
    </source>
</evidence>
<proteinExistence type="inferred from homology"/>
<dbReference type="InterPro" id="IPR038488">
    <property type="entry name" value="Integrase_DNA-bd_sf"/>
</dbReference>
<dbReference type="CDD" id="cd00801">
    <property type="entry name" value="INT_P4_C"/>
    <property type="match status" value="1"/>
</dbReference>
<keyword evidence="4" id="KW-0233">DNA recombination</keyword>
<dbReference type="OrthoDB" id="9775880at2"/>
<dbReference type="PROSITE" id="PS51898">
    <property type="entry name" value="TYR_RECOMBINASE"/>
    <property type="match status" value="1"/>
</dbReference>
<evidence type="ECO:0000259" key="6">
    <source>
        <dbReference type="PROSITE" id="PS51898"/>
    </source>
</evidence>
<keyword evidence="3" id="KW-0238">DNA-binding</keyword>
<dbReference type="Pfam" id="PF00589">
    <property type="entry name" value="Phage_integrase"/>
    <property type="match status" value="1"/>
</dbReference>
<dbReference type="RefSeq" id="WP_146913376.1">
    <property type="nucleotide sequence ID" value="NZ_CP042344.1"/>
</dbReference>
<feature type="region of interest" description="Disordered" evidence="5">
    <location>
        <begin position="65"/>
        <end position="96"/>
    </location>
</feature>
<dbReference type="InterPro" id="IPR013762">
    <property type="entry name" value="Integrase-like_cat_sf"/>
</dbReference>
<evidence type="ECO:0000256" key="4">
    <source>
        <dbReference type="ARBA" id="ARBA00023172"/>
    </source>
</evidence>
<dbReference type="InterPro" id="IPR050808">
    <property type="entry name" value="Phage_Integrase"/>
</dbReference>
<dbReference type="InterPro" id="IPR011010">
    <property type="entry name" value="DNA_brk_join_enz"/>
</dbReference>
<evidence type="ECO:0000256" key="2">
    <source>
        <dbReference type="ARBA" id="ARBA00022908"/>
    </source>
</evidence>
<dbReference type="Gene3D" id="1.10.150.130">
    <property type="match status" value="1"/>
</dbReference>
<dbReference type="PANTHER" id="PTHR30629:SF2">
    <property type="entry name" value="PROPHAGE INTEGRASE INTS-RELATED"/>
    <property type="match status" value="1"/>
</dbReference>
<dbReference type="EMBL" id="CP042344">
    <property type="protein sequence ID" value="QEA13783.1"/>
    <property type="molecule type" value="Genomic_DNA"/>
</dbReference>
<evidence type="ECO:0000256" key="3">
    <source>
        <dbReference type="ARBA" id="ARBA00023125"/>
    </source>
</evidence>
<accession>A0A5B8RXG0</accession>
<gene>
    <name evidence="7" type="ORF">FOZ74_12480</name>
</gene>
<reference evidence="7 8" key="1">
    <citation type="submission" date="2019-07" db="EMBL/GenBank/DDBJ databases">
        <title>Complete genome sequence of Comamonas sp. NLF 7-7 isolated from livestock.</title>
        <authorList>
            <person name="Kim D.H."/>
            <person name="Kim J.G."/>
        </authorList>
    </citation>
    <scope>NUCLEOTIDE SEQUENCE [LARGE SCALE GENOMIC DNA]</scope>
    <source>
        <strain evidence="7 8">NLF 7-7</strain>
    </source>
</reference>
<dbReference type="Gene3D" id="1.10.443.10">
    <property type="entry name" value="Intergrase catalytic core"/>
    <property type="match status" value="1"/>
</dbReference>
<dbReference type="KEGG" id="cof:FOZ74_12480"/>